<dbReference type="InterPro" id="IPR020599">
    <property type="entry name" value="Transl_elong_fac_P/YeiP"/>
</dbReference>
<dbReference type="PIRSF" id="PIRSF005901">
    <property type="entry name" value="EF-P"/>
    <property type="match status" value="1"/>
</dbReference>
<dbReference type="OrthoDB" id="9801844at2"/>
<dbReference type="InterPro" id="IPR012340">
    <property type="entry name" value="NA-bd_OB-fold"/>
</dbReference>
<organism evidence="12 13">
    <name type="scientific">Stutzerimonas stutzeri</name>
    <name type="common">Pseudomonas stutzeri</name>
    <dbReference type="NCBI Taxonomy" id="316"/>
    <lineage>
        <taxon>Bacteria</taxon>
        <taxon>Pseudomonadati</taxon>
        <taxon>Pseudomonadota</taxon>
        <taxon>Gammaproteobacteria</taxon>
        <taxon>Pseudomonadales</taxon>
        <taxon>Pseudomonadaceae</taxon>
        <taxon>Stutzerimonas</taxon>
    </lineage>
</organism>
<dbReference type="Gene3D" id="2.40.50.140">
    <property type="entry name" value="Nucleic acid-binding proteins"/>
    <property type="match status" value="2"/>
</dbReference>
<comment type="subcellular location">
    <subcellularLocation>
        <location evidence="1 7">Cytoplasm</location>
    </subcellularLocation>
</comment>
<name>A0A023WQQ4_STUST</name>
<dbReference type="Gene3D" id="2.30.30.30">
    <property type="match status" value="1"/>
</dbReference>
<keyword evidence="4 7" id="KW-0963">Cytoplasm</keyword>
<evidence type="ECO:0000256" key="1">
    <source>
        <dbReference type="ARBA" id="ARBA00004496"/>
    </source>
</evidence>
<dbReference type="FunFam" id="2.40.50.140:FF:000004">
    <property type="entry name" value="Elongation factor P"/>
    <property type="match status" value="1"/>
</dbReference>
<comment type="caution">
    <text evidence="7">Lacks conserved residue(s) required for the propagation of feature annotation.</text>
</comment>
<dbReference type="GO" id="GO:0043043">
    <property type="term" value="P:peptide biosynthetic process"/>
    <property type="evidence" value="ECO:0007669"/>
    <property type="project" value="InterPro"/>
</dbReference>
<dbReference type="SUPFAM" id="SSF50104">
    <property type="entry name" value="Translation proteins SH3-like domain"/>
    <property type="match status" value="1"/>
</dbReference>
<evidence type="ECO:0000256" key="7">
    <source>
        <dbReference type="HAMAP-Rule" id="MF_00141"/>
    </source>
</evidence>
<protein>
    <recommendedName>
        <fullName evidence="7 8">Elongation factor P</fullName>
        <shortName evidence="7">EF-P</shortName>
    </recommendedName>
</protein>
<feature type="domain" description="Translation elongation factor P/YeiP central" evidence="11">
    <location>
        <begin position="67"/>
        <end position="122"/>
    </location>
</feature>
<feature type="domain" description="Elongation factor P C-terminal" evidence="10">
    <location>
        <begin position="130"/>
        <end position="185"/>
    </location>
</feature>
<dbReference type="Pfam" id="PF01132">
    <property type="entry name" value="EFP"/>
    <property type="match status" value="1"/>
</dbReference>
<dbReference type="CDD" id="cd04470">
    <property type="entry name" value="S1_EF-P_repeat_1"/>
    <property type="match status" value="1"/>
</dbReference>
<dbReference type="InterPro" id="IPR008991">
    <property type="entry name" value="Translation_prot_SH3-like_sf"/>
</dbReference>
<dbReference type="NCBIfam" id="NF001810">
    <property type="entry name" value="PRK00529.1"/>
    <property type="match status" value="1"/>
</dbReference>
<dbReference type="PATRIC" id="fig|316.97.peg.1713"/>
<evidence type="ECO:0000259" key="11">
    <source>
        <dbReference type="SMART" id="SM01185"/>
    </source>
</evidence>
<keyword evidence="5 7" id="KW-0251">Elongation factor</keyword>
<evidence type="ECO:0000256" key="3">
    <source>
        <dbReference type="ARBA" id="ARBA00009479"/>
    </source>
</evidence>
<dbReference type="Pfam" id="PF09285">
    <property type="entry name" value="Elong-fact-P_C"/>
    <property type="match status" value="1"/>
</dbReference>
<dbReference type="InterPro" id="IPR011768">
    <property type="entry name" value="Transl_elongation_fac_P"/>
</dbReference>
<dbReference type="InterPro" id="IPR015365">
    <property type="entry name" value="Elong-fact-P_C"/>
</dbReference>
<dbReference type="EMBL" id="CP007509">
    <property type="protein sequence ID" value="AHY42532.1"/>
    <property type="molecule type" value="Genomic_DNA"/>
</dbReference>
<evidence type="ECO:0000313" key="13">
    <source>
        <dbReference type="Proteomes" id="UP000025238"/>
    </source>
</evidence>
<evidence type="ECO:0000256" key="5">
    <source>
        <dbReference type="ARBA" id="ARBA00022768"/>
    </source>
</evidence>
<dbReference type="SMART" id="SM01185">
    <property type="entry name" value="EFP"/>
    <property type="match status" value="1"/>
</dbReference>
<dbReference type="KEGG" id="pstu:UIB01_08540"/>
<gene>
    <name evidence="7" type="primary">efp</name>
    <name evidence="12" type="ORF">UIB01_08540</name>
</gene>
<evidence type="ECO:0000256" key="8">
    <source>
        <dbReference type="NCBIfam" id="TIGR00038"/>
    </source>
</evidence>
<dbReference type="FunFam" id="2.40.50.140:FF:000009">
    <property type="entry name" value="Elongation factor P"/>
    <property type="match status" value="1"/>
</dbReference>
<dbReference type="InterPro" id="IPR014722">
    <property type="entry name" value="Rib_uL2_dom2"/>
</dbReference>
<dbReference type="InterPro" id="IPR013185">
    <property type="entry name" value="Transl_elong_KOW-like"/>
</dbReference>
<evidence type="ECO:0000256" key="9">
    <source>
        <dbReference type="RuleBase" id="RU004389"/>
    </source>
</evidence>
<proteinExistence type="inferred from homology"/>
<comment type="function">
    <text evidence="7">Involved in peptide bond synthesis. Stimulates efficient translation and peptide-bond synthesis on native or reconstituted 70S ribosomes in vitro. Probably functions indirectly by altering the affinity of the ribosome for aminoacyl-tRNA, thus increasing their reactivity as acceptors for peptidyl transferase.</text>
</comment>
<dbReference type="UniPathway" id="UPA00345"/>
<dbReference type="InterPro" id="IPR001059">
    <property type="entry name" value="Transl_elong_P/YeiP_cen"/>
</dbReference>
<dbReference type="AlphaFoldDB" id="A0A023WQQ4"/>
<evidence type="ECO:0000256" key="2">
    <source>
        <dbReference type="ARBA" id="ARBA00004815"/>
    </source>
</evidence>
<dbReference type="SUPFAM" id="SSF50249">
    <property type="entry name" value="Nucleic acid-binding proteins"/>
    <property type="match status" value="2"/>
</dbReference>
<evidence type="ECO:0000313" key="12">
    <source>
        <dbReference type="EMBL" id="AHY42532.1"/>
    </source>
</evidence>
<sequence length="188" mass="21136">MKTAQEFRAGQVAIINGAPWVIQKAEFNKSGRNSAVVKMKLKNLLNGSATETVYKADDKLEPVILERKEVTYSYFADPLYVFMDTEFNQYEIEKDDLEGVMTFIEDGMTDVCEAVFYNDKVISVELPTTIVREIVYTEPSVRGDTSGKVMKTARLKNGAELQVSAFCEIGDSIEIDTRTGEYKSRVKA</sequence>
<dbReference type="GO" id="GO:0003746">
    <property type="term" value="F:translation elongation factor activity"/>
    <property type="evidence" value="ECO:0007669"/>
    <property type="project" value="UniProtKB-UniRule"/>
</dbReference>
<evidence type="ECO:0000256" key="4">
    <source>
        <dbReference type="ARBA" id="ARBA00022490"/>
    </source>
</evidence>
<evidence type="ECO:0000259" key="10">
    <source>
        <dbReference type="SMART" id="SM00841"/>
    </source>
</evidence>
<dbReference type="FunFam" id="2.30.30.30:FF:000003">
    <property type="entry name" value="Elongation factor P"/>
    <property type="match status" value="1"/>
</dbReference>
<dbReference type="CDD" id="cd05794">
    <property type="entry name" value="S1_EF-P_repeat_2"/>
    <property type="match status" value="1"/>
</dbReference>
<keyword evidence="6 7" id="KW-0648">Protein biosynthesis</keyword>
<dbReference type="PANTHER" id="PTHR30053">
    <property type="entry name" value="ELONGATION FACTOR P"/>
    <property type="match status" value="1"/>
</dbReference>
<dbReference type="NCBIfam" id="TIGR00038">
    <property type="entry name" value="efp"/>
    <property type="match status" value="1"/>
</dbReference>
<reference evidence="12 13" key="1">
    <citation type="submission" date="2014-03" db="EMBL/GenBank/DDBJ databases">
        <title>Complete genome sequence of Pseudomonas stutzeri 19SMN4.</title>
        <authorList>
            <person name="Brunet-Galmes I."/>
            <person name="Nogales B."/>
            <person name="Busquets A."/>
            <person name="Pena A."/>
            <person name="Gomila M."/>
            <person name="Garcia-Valdes E."/>
            <person name="Lalucat J."/>
            <person name="Bennasar A."/>
            <person name="Bosch R."/>
        </authorList>
    </citation>
    <scope>NUCLEOTIDE SEQUENCE [LARGE SCALE GENOMIC DNA]</scope>
    <source>
        <strain evidence="12 13">19SMN4</strain>
    </source>
</reference>
<comment type="similarity">
    <text evidence="3 7 9">Belongs to the elongation factor P family.</text>
</comment>
<evidence type="ECO:0000256" key="6">
    <source>
        <dbReference type="ARBA" id="ARBA00022917"/>
    </source>
</evidence>
<dbReference type="PANTHER" id="PTHR30053:SF12">
    <property type="entry name" value="ELONGATION FACTOR P (EF-P) FAMILY PROTEIN"/>
    <property type="match status" value="1"/>
</dbReference>
<dbReference type="HAMAP" id="MF_00141">
    <property type="entry name" value="EF_P"/>
    <property type="match status" value="1"/>
</dbReference>
<dbReference type="SMART" id="SM00841">
    <property type="entry name" value="Elong-fact-P_C"/>
    <property type="match status" value="1"/>
</dbReference>
<dbReference type="Proteomes" id="UP000025238">
    <property type="component" value="Chromosome"/>
</dbReference>
<dbReference type="Pfam" id="PF08207">
    <property type="entry name" value="EFP_N"/>
    <property type="match status" value="1"/>
</dbReference>
<dbReference type="GO" id="GO:0005829">
    <property type="term" value="C:cytosol"/>
    <property type="evidence" value="ECO:0007669"/>
    <property type="project" value="UniProtKB-ARBA"/>
</dbReference>
<accession>A0A023WQQ4</accession>
<comment type="pathway">
    <text evidence="2 7">Protein biosynthesis; polypeptide chain elongation.</text>
</comment>